<keyword evidence="4" id="KW-1185">Reference proteome</keyword>
<proteinExistence type="predicted"/>
<gene>
    <name evidence="3" type="ORF">Mal48_43270</name>
</gene>
<feature type="domain" description="DUF1553" evidence="2">
    <location>
        <begin position="286"/>
        <end position="521"/>
    </location>
</feature>
<organism evidence="3 4">
    <name type="scientific">Thalassoglobus polymorphus</name>
    <dbReference type="NCBI Taxonomy" id="2527994"/>
    <lineage>
        <taxon>Bacteria</taxon>
        <taxon>Pseudomonadati</taxon>
        <taxon>Planctomycetota</taxon>
        <taxon>Planctomycetia</taxon>
        <taxon>Planctomycetales</taxon>
        <taxon>Planctomycetaceae</taxon>
        <taxon>Thalassoglobus</taxon>
    </lineage>
</organism>
<sequence length="552" mass="63471">MIVVLKSFIWPVLVVVGVVWLTTNSVRSAAVDPTSITIPMPKSDSTSKETVVRVNQELARLRSEANLEMANPAEELTVWRRLSLALHGTIPSLEEIRKFEADQKPDRLERWLEYLLNDSRFDDYFAERLARSYVGVEAGQFLVFRRDRFLDWLTTQLHERRPYDEIVRDMISGTGVWTGEGEVNFITAGFANDEFDPNKLSARSVRAFLGQRMDCAQCHDHPFDHWKQGEFEGLTAYYGQVVNSLAGVADKHSKDYVVEDRLTLEKRTVEPSVPFHPEWLGENGSRREQLARWMTHPENQRFERAAANRVWALMFGVPFLSHRPVDDLPDPGTNPETATLDLLGEDFRKHGYDLRRLIRVIAATDAFRMSSIYPLPESEQENDGDTLQTAETIQQAKERWAVFPLIRLRPEQVIGAMLQANNVRTIDQNSHLFVRALRFFRENDFVDEFGDPGVDELQDWSGTISQALLRMNGEFSRELTSLNPLGSPGRVATAGSTPEKKIETIYLVCLTRLPTEAEKQYFIQRFEKDKPDQAVEDLYWTLFNSPEFSWNH</sequence>
<evidence type="ECO:0000259" key="1">
    <source>
        <dbReference type="Pfam" id="PF07583"/>
    </source>
</evidence>
<evidence type="ECO:0000259" key="2">
    <source>
        <dbReference type="Pfam" id="PF07587"/>
    </source>
</evidence>
<feature type="domain" description="DUF1549" evidence="1">
    <location>
        <begin position="60"/>
        <end position="240"/>
    </location>
</feature>
<name>A0A517QTU4_9PLAN</name>
<dbReference type="InterPro" id="IPR011444">
    <property type="entry name" value="DUF1549"/>
</dbReference>
<accession>A0A517QTU4</accession>
<dbReference type="Proteomes" id="UP000315724">
    <property type="component" value="Chromosome"/>
</dbReference>
<evidence type="ECO:0008006" key="5">
    <source>
        <dbReference type="Google" id="ProtNLM"/>
    </source>
</evidence>
<dbReference type="PANTHER" id="PTHR35889:SF3">
    <property type="entry name" value="F-BOX DOMAIN-CONTAINING PROTEIN"/>
    <property type="match status" value="1"/>
</dbReference>
<evidence type="ECO:0000313" key="3">
    <source>
        <dbReference type="EMBL" id="QDT35053.1"/>
    </source>
</evidence>
<dbReference type="KEGG" id="tpol:Mal48_43270"/>
<reference evidence="3 4" key="1">
    <citation type="submission" date="2019-02" db="EMBL/GenBank/DDBJ databases">
        <title>Deep-cultivation of Planctomycetes and their phenomic and genomic characterization uncovers novel biology.</title>
        <authorList>
            <person name="Wiegand S."/>
            <person name="Jogler M."/>
            <person name="Boedeker C."/>
            <person name="Pinto D."/>
            <person name="Vollmers J."/>
            <person name="Rivas-Marin E."/>
            <person name="Kohn T."/>
            <person name="Peeters S.H."/>
            <person name="Heuer A."/>
            <person name="Rast P."/>
            <person name="Oberbeckmann S."/>
            <person name="Bunk B."/>
            <person name="Jeske O."/>
            <person name="Meyerdierks A."/>
            <person name="Storesund J.E."/>
            <person name="Kallscheuer N."/>
            <person name="Luecker S."/>
            <person name="Lage O.M."/>
            <person name="Pohl T."/>
            <person name="Merkel B.J."/>
            <person name="Hornburger P."/>
            <person name="Mueller R.-W."/>
            <person name="Bruemmer F."/>
            <person name="Labrenz M."/>
            <person name="Spormann A.M."/>
            <person name="Op den Camp H."/>
            <person name="Overmann J."/>
            <person name="Amann R."/>
            <person name="Jetten M.S.M."/>
            <person name="Mascher T."/>
            <person name="Medema M.H."/>
            <person name="Devos D.P."/>
            <person name="Kaster A.-K."/>
            <person name="Ovreas L."/>
            <person name="Rohde M."/>
            <person name="Galperin M.Y."/>
            <person name="Jogler C."/>
        </authorList>
    </citation>
    <scope>NUCLEOTIDE SEQUENCE [LARGE SCALE GENOMIC DNA]</scope>
    <source>
        <strain evidence="3 4">Mal48</strain>
    </source>
</reference>
<protein>
    <recommendedName>
        <fullName evidence="5">Cytochrome c domain-containing protein</fullName>
    </recommendedName>
</protein>
<dbReference type="Pfam" id="PF07587">
    <property type="entry name" value="PSD1"/>
    <property type="match status" value="1"/>
</dbReference>
<dbReference type="Pfam" id="PF07583">
    <property type="entry name" value="PSCyt2"/>
    <property type="match status" value="1"/>
</dbReference>
<dbReference type="PANTHER" id="PTHR35889">
    <property type="entry name" value="CYCLOINULO-OLIGOSACCHARIDE FRUCTANOTRANSFERASE-RELATED"/>
    <property type="match status" value="1"/>
</dbReference>
<dbReference type="EMBL" id="CP036267">
    <property type="protein sequence ID" value="QDT35053.1"/>
    <property type="molecule type" value="Genomic_DNA"/>
</dbReference>
<dbReference type="InterPro" id="IPR022655">
    <property type="entry name" value="DUF1553"/>
</dbReference>
<evidence type="ECO:0000313" key="4">
    <source>
        <dbReference type="Proteomes" id="UP000315724"/>
    </source>
</evidence>
<dbReference type="AlphaFoldDB" id="A0A517QTU4"/>